<keyword evidence="1" id="KW-1133">Transmembrane helix</keyword>
<organism evidence="3 4">
    <name type="scientific">Chryseobacterium joostei</name>
    <dbReference type="NCBI Taxonomy" id="112234"/>
    <lineage>
        <taxon>Bacteria</taxon>
        <taxon>Pseudomonadati</taxon>
        <taxon>Bacteroidota</taxon>
        <taxon>Flavobacteriia</taxon>
        <taxon>Flavobacteriales</taxon>
        <taxon>Weeksellaceae</taxon>
        <taxon>Chryseobacterium group</taxon>
        <taxon>Chryseobacterium</taxon>
    </lineage>
</organism>
<evidence type="ECO:0000313" key="2">
    <source>
        <dbReference type="EMBL" id="AZB00891.1"/>
    </source>
</evidence>
<evidence type="ECO:0000256" key="1">
    <source>
        <dbReference type="SAM" id="Phobius"/>
    </source>
</evidence>
<evidence type="ECO:0000313" key="3">
    <source>
        <dbReference type="EMBL" id="SIS33360.1"/>
    </source>
</evidence>
<dbReference type="Proteomes" id="UP000186106">
    <property type="component" value="Unassembled WGS sequence"/>
</dbReference>
<dbReference type="STRING" id="112234.SAMN05421768_103255"/>
<sequence>MNKKKVIASFILLLAVTAYFVLFYKDKKLRFIPENADAVVLIDVKNLTRQYIFSLITTPSQWGSKTKGKSSASLRESGIIIPDFLQIFHLKGTGVSDWYSVLELKDSQKFIAFLKQQKFTDKGKNVFQKDRVFLSIEGEKCIVGTSYSGFGAINKQIFQDSPKNILNADQFTQNTTGSVSFLSGQKIQNFSIELKDDEIEIKNNSNLQFLNTIASKIQKGNQFLELELDKENIRNFTRFFNKNIADSSQFTSLKAASNLEQINDTIISYEYDDNFNEVEKKSFQKITQPNYIIDIKSDDPNRTWEYFQSKKWINEENQFTAIPFLPNEISRNSKGIIIKSTRKPVSLSSPQKENYILIRNSTLLYSSLKTLSNTEKKIISDIDYVLYVNKSKDYWMKIKAKNGELPLILRW</sequence>
<dbReference type="Proteomes" id="UP000279541">
    <property type="component" value="Chromosome"/>
</dbReference>
<protein>
    <recommendedName>
        <fullName evidence="6">DUF4340 domain-containing protein</fullName>
    </recommendedName>
</protein>
<reference evidence="3 4" key="1">
    <citation type="submission" date="2017-01" db="EMBL/GenBank/DDBJ databases">
        <authorList>
            <person name="Mah S.A."/>
            <person name="Swanson W.J."/>
            <person name="Moy G.W."/>
            <person name="Vacquier V.D."/>
        </authorList>
    </citation>
    <scope>NUCLEOTIDE SEQUENCE [LARGE SCALE GENOMIC DNA]</scope>
    <source>
        <strain evidence="3 4">DSM 16927</strain>
    </source>
</reference>
<keyword evidence="1" id="KW-0812">Transmembrane</keyword>
<dbReference type="AlphaFoldDB" id="A0A1N7I8L5"/>
<dbReference type="KEGG" id="cjt:EG359_15315"/>
<dbReference type="RefSeq" id="WP_076352992.1">
    <property type="nucleotide sequence ID" value="NZ_CP033926.1"/>
</dbReference>
<evidence type="ECO:0000313" key="4">
    <source>
        <dbReference type="Proteomes" id="UP000186106"/>
    </source>
</evidence>
<keyword evidence="5" id="KW-1185">Reference proteome</keyword>
<dbReference type="EMBL" id="FTNZ01000003">
    <property type="protein sequence ID" value="SIS33360.1"/>
    <property type="molecule type" value="Genomic_DNA"/>
</dbReference>
<feature type="transmembrane region" description="Helical" evidence="1">
    <location>
        <begin position="6"/>
        <end position="24"/>
    </location>
</feature>
<accession>A0A1N7I8L5</accession>
<dbReference type="OrthoDB" id="637901at2"/>
<dbReference type="EMBL" id="CP033926">
    <property type="protein sequence ID" value="AZB00891.1"/>
    <property type="molecule type" value="Genomic_DNA"/>
</dbReference>
<name>A0A1N7I8L5_9FLAO</name>
<proteinExistence type="predicted"/>
<gene>
    <name evidence="2" type="ORF">EG359_15315</name>
    <name evidence="3" type="ORF">SAMN05421768_103255</name>
</gene>
<evidence type="ECO:0008006" key="6">
    <source>
        <dbReference type="Google" id="ProtNLM"/>
    </source>
</evidence>
<reference evidence="2 5" key="2">
    <citation type="submission" date="2018-11" db="EMBL/GenBank/DDBJ databases">
        <title>Proposal to divide the Flavobacteriaceae and reorganize its genera based on Amino Acid Identity values calculated from whole genome sequences.</title>
        <authorList>
            <person name="Nicholson A.C."/>
            <person name="Gulvik C.A."/>
            <person name="Whitney A.M."/>
            <person name="Humrighouse B.W."/>
            <person name="Bell M."/>
            <person name="Holmes B."/>
            <person name="Steigerwalt A.G."/>
            <person name="Villarma A."/>
            <person name="Sheth M."/>
            <person name="Batra D."/>
            <person name="Pryor J."/>
            <person name="Bernardet J.-F."/>
            <person name="Hugo C."/>
            <person name="Kampfer P."/>
            <person name="Newman J."/>
            <person name="McQuiston J.R."/>
        </authorList>
    </citation>
    <scope>NUCLEOTIDE SEQUENCE [LARGE SCALE GENOMIC DNA]</scope>
    <source>
        <strain evidence="2 5">DSM 16927</strain>
    </source>
</reference>
<keyword evidence="1" id="KW-0472">Membrane</keyword>
<evidence type="ECO:0000313" key="5">
    <source>
        <dbReference type="Proteomes" id="UP000279541"/>
    </source>
</evidence>